<feature type="region of interest" description="Disordered" evidence="1">
    <location>
        <begin position="69"/>
        <end position="91"/>
    </location>
</feature>
<protein>
    <submittedName>
        <fullName evidence="2">Transposable element Tc1 transposase</fullName>
    </submittedName>
</protein>
<dbReference type="AlphaFoldDB" id="A0A8X6SI33"/>
<keyword evidence="3" id="KW-1185">Reference proteome</keyword>
<dbReference type="Gene3D" id="3.30.420.10">
    <property type="entry name" value="Ribonuclease H-like superfamily/Ribonuclease H"/>
    <property type="match status" value="1"/>
</dbReference>
<proteinExistence type="predicted"/>
<name>A0A8X6SI33_TRICX</name>
<dbReference type="EMBL" id="BMAU01021327">
    <property type="protein sequence ID" value="GFY14114.1"/>
    <property type="molecule type" value="Genomic_DNA"/>
</dbReference>
<dbReference type="Proteomes" id="UP000887159">
    <property type="component" value="Unassembled WGS sequence"/>
</dbReference>
<evidence type="ECO:0000313" key="3">
    <source>
        <dbReference type="Proteomes" id="UP000887159"/>
    </source>
</evidence>
<accession>A0A8X6SI33</accession>
<feature type="region of interest" description="Disordered" evidence="1">
    <location>
        <begin position="1"/>
        <end position="25"/>
    </location>
</feature>
<dbReference type="InterPro" id="IPR036397">
    <property type="entry name" value="RNaseH_sf"/>
</dbReference>
<organism evidence="2 3">
    <name type="scientific">Trichonephila clavipes</name>
    <name type="common">Golden silk orbweaver</name>
    <name type="synonym">Nephila clavipes</name>
    <dbReference type="NCBI Taxonomy" id="2585209"/>
    <lineage>
        <taxon>Eukaryota</taxon>
        <taxon>Metazoa</taxon>
        <taxon>Ecdysozoa</taxon>
        <taxon>Arthropoda</taxon>
        <taxon>Chelicerata</taxon>
        <taxon>Arachnida</taxon>
        <taxon>Araneae</taxon>
        <taxon>Araneomorphae</taxon>
        <taxon>Entelegynae</taxon>
        <taxon>Araneoidea</taxon>
        <taxon>Nephilidae</taxon>
        <taxon>Trichonephila</taxon>
    </lineage>
</organism>
<evidence type="ECO:0000313" key="2">
    <source>
        <dbReference type="EMBL" id="GFY14114.1"/>
    </source>
</evidence>
<evidence type="ECO:0000256" key="1">
    <source>
        <dbReference type="SAM" id="MobiDB-lite"/>
    </source>
</evidence>
<gene>
    <name evidence="2" type="ORF">TNCV_3613031</name>
</gene>
<reference evidence="2" key="1">
    <citation type="submission" date="2020-08" db="EMBL/GenBank/DDBJ databases">
        <title>Multicomponent nature underlies the extraordinary mechanical properties of spider dragline silk.</title>
        <authorList>
            <person name="Kono N."/>
            <person name="Nakamura H."/>
            <person name="Mori M."/>
            <person name="Yoshida Y."/>
            <person name="Ohtoshi R."/>
            <person name="Malay A.D."/>
            <person name="Moran D.A.P."/>
            <person name="Tomita M."/>
            <person name="Numata K."/>
            <person name="Arakawa K."/>
        </authorList>
    </citation>
    <scope>NUCLEOTIDE SEQUENCE</scope>
</reference>
<dbReference type="GO" id="GO:0003676">
    <property type="term" value="F:nucleic acid binding"/>
    <property type="evidence" value="ECO:0007669"/>
    <property type="project" value="InterPro"/>
</dbReference>
<sequence>MLAKIGNENRFHCHDGSGQPQGTADREDRLIVNLAVTASDSSLPTTRRATRTRVSTMTLHRRLTDRQLVPTATPPAPHACTLPSQNTVRRPGQHADPAFTIARHAGPQPGVLLTAVSLWSSFETLLQHSGTSTTFGELFCYRSFRFIFQQDNARPHKAYVAMNCLTACQTLPSQARSPDLSPIEQVWDMMRI</sequence>
<comment type="caution">
    <text evidence="2">The sequence shown here is derived from an EMBL/GenBank/DDBJ whole genome shotgun (WGS) entry which is preliminary data.</text>
</comment>